<reference evidence="18 19" key="1">
    <citation type="submission" date="2020-01" db="EMBL/GenBank/DDBJ databases">
        <title>Whole-genome sequence of Heliobacterium undosum DSM 13378.</title>
        <authorList>
            <person name="Kyndt J.A."/>
            <person name="Meyer T.E."/>
        </authorList>
    </citation>
    <scope>NUCLEOTIDE SEQUENCE [LARGE SCALE GENOMIC DNA]</scope>
    <source>
        <strain evidence="18 19">DSM 13378</strain>
    </source>
</reference>
<protein>
    <recommendedName>
        <fullName evidence="15">Formamidopyrimidine-DNA glycosylase</fullName>
        <shortName evidence="15">Fapy-DNA glycosylase</shortName>
        <ecNumber evidence="15">3.2.2.23</ecNumber>
    </recommendedName>
    <alternativeName>
        <fullName evidence="15">DNA-(apurinic or apyrimidinic site) lyase MutM</fullName>
        <shortName evidence="15">AP lyase MutM</shortName>
        <ecNumber evidence="15">4.2.99.18</ecNumber>
    </alternativeName>
</protein>
<feature type="binding site" evidence="15">
    <location>
        <position position="158"/>
    </location>
    <ligand>
        <name>DNA</name>
        <dbReference type="ChEBI" id="CHEBI:16991"/>
    </ligand>
</feature>
<feature type="active site" description="Proton donor; for beta-elimination activity" evidence="15">
    <location>
        <position position="59"/>
    </location>
</feature>
<dbReference type="Gene3D" id="1.10.8.50">
    <property type="match status" value="1"/>
</dbReference>
<accession>A0A845L070</accession>
<evidence type="ECO:0000256" key="11">
    <source>
        <dbReference type="ARBA" id="ARBA00023239"/>
    </source>
</evidence>
<dbReference type="InterPro" id="IPR010663">
    <property type="entry name" value="Znf_FPG/IleRS"/>
</dbReference>
<proteinExistence type="inferred from homology"/>
<evidence type="ECO:0000256" key="14">
    <source>
        <dbReference type="ARBA" id="ARBA00044632"/>
    </source>
</evidence>
<dbReference type="PANTHER" id="PTHR22993:SF9">
    <property type="entry name" value="FORMAMIDOPYRIMIDINE-DNA GLYCOSYLASE"/>
    <property type="match status" value="1"/>
</dbReference>
<dbReference type="EC" id="4.2.99.18" evidence="15"/>
<keyword evidence="6 15" id="KW-0863">Zinc-finger</keyword>
<evidence type="ECO:0000313" key="19">
    <source>
        <dbReference type="Proteomes" id="UP000463470"/>
    </source>
</evidence>
<dbReference type="GO" id="GO:0008270">
    <property type="term" value="F:zinc ion binding"/>
    <property type="evidence" value="ECO:0007669"/>
    <property type="project" value="UniProtKB-UniRule"/>
</dbReference>
<dbReference type="PROSITE" id="PS01242">
    <property type="entry name" value="ZF_FPG_1"/>
    <property type="match status" value="1"/>
</dbReference>
<comment type="similarity">
    <text evidence="2 15">Belongs to the FPG family.</text>
</comment>
<dbReference type="SMART" id="SM01232">
    <property type="entry name" value="H2TH"/>
    <property type="match status" value="1"/>
</dbReference>
<dbReference type="GO" id="GO:0003690">
    <property type="term" value="F:double-stranded DNA binding"/>
    <property type="evidence" value="ECO:0007669"/>
    <property type="project" value="UniProtKB-ARBA"/>
</dbReference>
<dbReference type="SUPFAM" id="SSF57716">
    <property type="entry name" value="Glucocorticoid receptor-like (DNA-binding domain)"/>
    <property type="match status" value="1"/>
</dbReference>
<feature type="active site" description="Proton donor" evidence="15">
    <location>
        <position position="3"/>
    </location>
</feature>
<dbReference type="InterPro" id="IPR000214">
    <property type="entry name" value="Znf_DNA_glyclase/AP_lyase"/>
</dbReference>
<feature type="active site" description="Proton donor; for delta-elimination activity" evidence="15">
    <location>
        <position position="267"/>
    </location>
</feature>
<dbReference type="EC" id="3.2.2.23" evidence="15"/>
<comment type="subunit">
    <text evidence="3 15">Monomer.</text>
</comment>
<evidence type="ECO:0000256" key="2">
    <source>
        <dbReference type="ARBA" id="ARBA00009409"/>
    </source>
</evidence>
<evidence type="ECO:0000256" key="15">
    <source>
        <dbReference type="HAMAP-Rule" id="MF_00103"/>
    </source>
</evidence>
<keyword evidence="10 15" id="KW-0234">DNA repair</keyword>
<comment type="catalytic activity">
    <reaction evidence="1 15">
        <text>Hydrolysis of DNA containing ring-opened 7-methylguanine residues, releasing 2,6-diamino-4-hydroxy-5-(N-methyl)formamidopyrimidine.</text>
        <dbReference type="EC" id="3.2.2.23"/>
    </reaction>
</comment>
<comment type="caution">
    <text evidence="18">The sequence shown here is derived from an EMBL/GenBank/DDBJ whole genome shotgun (WGS) entry which is preliminary data.</text>
</comment>
<evidence type="ECO:0000313" key="18">
    <source>
        <dbReference type="EMBL" id="MZP29872.1"/>
    </source>
</evidence>
<evidence type="ECO:0000259" key="16">
    <source>
        <dbReference type="PROSITE" id="PS51066"/>
    </source>
</evidence>
<evidence type="ECO:0000256" key="8">
    <source>
        <dbReference type="ARBA" id="ARBA00022833"/>
    </source>
</evidence>
<evidence type="ECO:0000256" key="4">
    <source>
        <dbReference type="ARBA" id="ARBA00022723"/>
    </source>
</evidence>
<evidence type="ECO:0000259" key="17">
    <source>
        <dbReference type="PROSITE" id="PS51068"/>
    </source>
</evidence>
<evidence type="ECO:0000256" key="12">
    <source>
        <dbReference type="ARBA" id="ARBA00023268"/>
    </source>
</evidence>
<dbReference type="PANTHER" id="PTHR22993">
    <property type="entry name" value="FORMAMIDOPYRIMIDINE-DNA GLYCOSYLASE"/>
    <property type="match status" value="1"/>
</dbReference>
<dbReference type="PROSITE" id="PS51068">
    <property type="entry name" value="FPG_CAT"/>
    <property type="match status" value="1"/>
</dbReference>
<dbReference type="AlphaFoldDB" id="A0A845L070"/>
<feature type="active site" description="Schiff-base intermediate with DNA" evidence="15">
    <location>
        <position position="2"/>
    </location>
</feature>
<dbReference type="Gene3D" id="3.20.190.10">
    <property type="entry name" value="MutM-like, N-terminal"/>
    <property type="match status" value="1"/>
</dbReference>
<dbReference type="InterPro" id="IPR035937">
    <property type="entry name" value="FPG_N"/>
</dbReference>
<dbReference type="Pfam" id="PF06831">
    <property type="entry name" value="H2TH"/>
    <property type="match status" value="1"/>
</dbReference>
<dbReference type="FunFam" id="1.10.8.50:FF:000003">
    <property type="entry name" value="Formamidopyrimidine-DNA glycosylase"/>
    <property type="match status" value="1"/>
</dbReference>
<dbReference type="Proteomes" id="UP000463470">
    <property type="component" value="Unassembled WGS sequence"/>
</dbReference>
<evidence type="ECO:0000256" key="6">
    <source>
        <dbReference type="ARBA" id="ARBA00022771"/>
    </source>
</evidence>
<evidence type="ECO:0000256" key="3">
    <source>
        <dbReference type="ARBA" id="ARBA00011245"/>
    </source>
</evidence>
<dbReference type="EMBL" id="WXEY01000008">
    <property type="protein sequence ID" value="MZP29872.1"/>
    <property type="molecule type" value="Genomic_DNA"/>
</dbReference>
<dbReference type="InterPro" id="IPR015887">
    <property type="entry name" value="DNA_glyclase_Znf_dom_DNA_BS"/>
</dbReference>
<sequence>MPELPEVETVRRSLAGRITGLTIEKVELRLPKIAIALPGTLFTDALGGRRIIELGRRGKYLLLHLDGDETLVIHLRMTGRLIHLRPEERGAPEPAHTHAVFFLDDGSLLRYTDVRQFGTLTLMATAAALQQPGKGRLGPEPLAEDFSFPDFRNALAKRKTKLKPLLLDQSFLAGLGNIYADEALARAGLHPDRTADALDDEESRRLYDCIRTVLQEGIDAKGTSFRDYVDGEGRKGEFQEKLWAYGRERNPCRRCGGEIVREKRAGRSTHFCPRCQK</sequence>
<dbReference type="NCBIfam" id="TIGR00577">
    <property type="entry name" value="fpg"/>
    <property type="match status" value="1"/>
</dbReference>
<name>A0A845L070_9FIRM</name>
<dbReference type="SMART" id="SM00898">
    <property type="entry name" value="Fapy_DNA_glyco"/>
    <property type="match status" value="1"/>
</dbReference>
<evidence type="ECO:0000256" key="9">
    <source>
        <dbReference type="ARBA" id="ARBA00023125"/>
    </source>
</evidence>
<dbReference type="Pfam" id="PF06827">
    <property type="entry name" value="zf-FPG_IleRS"/>
    <property type="match status" value="1"/>
</dbReference>
<keyword evidence="5 15" id="KW-0227">DNA damage</keyword>
<dbReference type="GO" id="GO:0034039">
    <property type="term" value="F:8-oxo-7,8-dihydroguanine DNA N-glycosylase activity"/>
    <property type="evidence" value="ECO:0007669"/>
    <property type="project" value="TreeGrafter"/>
</dbReference>
<dbReference type="Pfam" id="PF01149">
    <property type="entry name" value="Fapy_DNA_glyco"/>
    <property type="match status" value="1"/>
</dbReference>
<keyword evidence="9 15" id="KW-0238">DNA-binding</keyword>
<comment type="function">
    <text evidence="15">Involved in base excision repair of DNA damaged by oxidation or by mutagenic agents. Acts as DNA glycosylase that recognizes and removes damaged bases. Has a preference for oxidized purines, such as 7,8-dihydro-8-oxoguanine (8-oxoG). Has AP (apurinic/apyrimidinic) lyase activity and introduces nicks in the DNA strand. Cleaves the DNA backbone by beta-delta elimination to generate a single-strand break at the site of the removed base with both 3'- and 5'-phosphates.</text>
</comment>
<comment type="cofactor">
    <cofactor evidence="15">
        <name>Zn(2+)</name>
        <dbReference type="ChEBI" id="CHEBI:29105"/>
    </cofactor>
    <text evidence="15">Binds 1 zinc ion per subunit.</text>
</comment>
<keyword evidence="4 15" id="KW-0479">Metal-binding</keyword>
<keyword evidence="13 15" id="KW-0326">Glycosidase</keyword>
<dbReference type="HAMAP" id="MF_00103">
    <property type="entry name" value="Fapy_DNA_glycosyl"/>
    <property type="match status" value="1"/>
</dbReference>
<dbReference type="PROSITE" id="PS51066">
    <property type="entry name" value="ZF_FPG_2"/>
    <property type="match status" value="1"/>
</dbReference>
<dbReference type="InterPro" id="IPR010979">
    <property type="entry name" value="Ribosomal_uS13-like_H2TH"/>
</dbReference>
<evidence type="ECO:0000256" key="10">
    <source>
        <dbReference type="ARBA" id="ARBA00023204"/>
    </source>
</evidence>
<evidence type="ECO:0000256" key="7">
    <source>
        <dbReference type="ARBA" id="ARBA00022801"/>
    </source>
</evidence>
<dbReference type="OrthoDB" id="9800855at2"/>
<dbReference type="InterPro" id="IPR015886">
    <property type="entry name" value="H2TH_FPG"/>
</dbReference>
<dbReference type="RefSeq" id="WP_161258132.1">
    <property type="nucleotide sequence ID" value="NZ_WXEY01000008.1"/>
</dbReference>
<dbReference type="SUPFAM" id="SSF81624">
    <property type="entry name" value="N-terminal domain of MutM-like DNA repair proteins"/>
    <property type="match status" value="1"/>
</dbReference>
<dbReference type="GO" id="GO:0006284">
    <property type="term" value="P:base-excision repair"/>
    <property type="evidence" value="ECO:0007669"/>
    <property type="project" value="InterPro"/>
</dbReference>
<dbReference type="GO" id="GO:0003684">
    <property type="term" value="F:damaged DNA binding"/>
    <property type="evidence" value="ECO:0007669"/>
    <property type="project" value="InterPro"/>
</dbReference>
<keyword evidence="19" id="KW-1185">Reference proteome</keyword>
<feature type="binding site" evidence="15">
    <location>
        <position position="96"/>
    </location>
    <ligand>
        <name>DNA</name>
        <dbReference type="ChEBI" id="CHEBI:16991"/>
    </ligand>
</feature>
<dbReference type="InterPro" id="IPR012319">
    <property type="entry name" value="FPG_cat"/>
</dbReference>
<evidence type="ECO:0000256" key="5">
    <source>
        <dbReference type="ARBA" id="ARBA00022763"/>
    </source>
</evidence>
<feature type="domain" description="FPG-type" evidence="16">
    <location>
        <begin position="243"/>
        <end position="277"/>
    </location>
</feature>
<keyword evidence="8 15" id="KW-0862">Zinc</keyword>
<dbReference type="SUPFAM" id="SSF46946">
    <property type="entry name" value="S13-like H2TH domain"/>
    <property type="match status" value="1"/>
</dbReference>
<comment type="catalytic activity">
    <reaction evidence="14 15">
        <text>2'-deoxyribonucleotide-(2'-deoxyribose 5'-phosphate)-2'-deoxyribonucleotide-DNA = a 3'-end 2'-deoxyribonucleotide-(2,3-dehydro-2,3-deoxyribose 5'-phosphate)-DNA + a 5'-end 5'-phospho-2'-deoxyribonucleoside-DNA + H(+)</text>
        <dbReference type="Rhea" id="RHEA:66592"/>
        <dbReference type="Rhea" id="RHEA-COMP:13180"/>
        <dbReference type="Rhea" id="RHEA-COMP:16897"/>
        <dbReference type="Rhea" id="RHEA-COMP:17067"/>
        <dbReference type="ChEBI" id="CHEBI:15378"/>
        <dbReference type="ChEBI" id="CHEBI:136412"/>
        <dbReference type="ChEBI" id="CHEBI:157695"/>
        <dbReference type="ChEBI" id="CHEBI:167181"/>
        <dbReference type="EC" id="4.2.99.18"/>
    </reaction>
</comment>
<evidence type="ECO:0000256" key="1">
    <source>
        <dbReference type="ARBA" id="ARBA00001668"/>
    </source>
</evidence>
<dbReference type="GO" id="GO:0140078">
    <property type="term" value="F:class I DNA-(apurinic or apyrimidinic site) endonuclease activity"/>
    <property type="evidence" value="ECO:0007669"/>
    <property type="project" value="UniProtKB-EC"/>
</dbReference>
<gene>
    <name evidence="15 18" type="primary">mutM</name>
    <name evidence="15" type="synonym">fpg</name>
    <name evidence="18" type="ORF">GTO91_09175</name>
</gene>
<keyword evidence="11 15" id="KW-0456">Lyase</keyword>
<dbReference type="CDD" id="cd08966">
    <property type="entry name" value="EcFpg-like_N"/>
    <property type="match status" value="1"/>
</dbReference>
<dbReference type="NCBIfam" id="NF002211">
    <property type="entry name" value="PRK01103.1"/>
    <property type="match status" value="1"/>
</dbReference>
<feature type="binding site" evidence="15">
    <location>
        <position position="115"/>
    </location>
    <ligand>
        <name>DNA</name>
        <dbReference type="ChEBI" id="CHEBI:16991"/>
    </ligand>
</feature>
<keyword evidence="7 15" id="KW-0378">Hydrolase</keyword>
<keyword evidence="12 15" id="KW-0511">Multifunctional enzyme</keyword>
<feature type="domain" description="Formamidopyrimidine-DNA glycosylase catalytic" evidence="17">
    <location>
        <begin position="2"/>
        <end position="118"/>
    </location>
</feature>
<evidence type="ECO:0000256" key="13">
    <source>
        <dbReference type="ARBA" id="ARBA00023295"/>
    </source>
</evidence>
<organism evidence="18 19">
    <name type="scientific">Heliomicrobium undosum</name>
    <dbReference type="NCBI Taxonomy" id="121734"/>
    <lineage>
        <taxon>Bacteria</taxon>
        <taxon>Bacillati</taxon>
        <taxon>Bacillota</taxon>
        <taxon>Clostridia</taxon>
        <taxon>Eubacteriales</taxon>
        <taxon>Heliobacteriaceae</taxon>
        <taxon>Heliomicrobium</taxon>
    </lineage>
</organism>
<dbReference type="InterPro" id="IPR020629">
    <property type="entry name" value="FPG_Glyclase"/>
</dbReference>